<sequence length="118" mass="13509">MSTSFETIDTANRQFEQLFNSGKIGELADLYTPNGRLFPADKNKYEGREHIKQFWQGARDVGVDHLCLTTGTVIEAGHDRLIETSSYQHSLGQGNYQVVWKRIAEGKNEWQLETDIFN</sequence>
<dbReference type="EMBL" id="CAJNOR010000761">
    <property type="protein sequence ID" value="CAF1000965.1"/>
    <property type="molecule type" value="Genomic_DNA"/>
</dbReference>
<dbReference type="Proteomes" id="UP000663828">
    <property type="component" value="Unassembled WGS sequence"/>
</dbReference>
<evidence type="ECO:0000313" key="1">
    <source>
        <dbReference type="EMBL" id="CAF1000965.1"/>
    </source>
</evidence>
<dbReference type="InterPro" id="IPR032710">
    <property type="entry name" value="NTF2-like_dom_sf"/>
</dbReference>
<dbReference type="AlphaFoldDB" id="A0A814WEQ1"/>
<evidence type="ECO:0008006" key="5">
    <source>
        <dbReference type="Google" id="ProtNLM"/>
    </source>
</evidence>
<dbReference type="Gene3D" id="3.10.450.50">
    <property type="match status" value="1"/>
</dbReference>
<accession>A0A814WEQ1</accession>
<evidence type="ECO:0000313" key="4">
    <source>
        <dbReference type="Proteomes" id="UP000663852"/>
    </source>
</evidence>
<dbReference type="SUPFAM" id="SSF54427">
    <property type="entry name" value="NTF2-like"/>
    <property type="match status" value="1"/>
</dbReference>
<protein>
    <recommendedName>
        <fullName evidence="5">DUF4440 domain-containing protein</fullName>
    </recommendedName>
</protein>
<dbReference type="Proteomes" id="UP000663852">
    <property type="component" value="Unassembled WGS sequence"/>
</dbReference>
<comment type="caution">
    <text evidence="2">The sequence shown here is derived from an EMBL/GenBank/DDBJ whole genome shotgun (WGS) entry which is preliminary data.</text>
</comment>
<reference evidence="2" key="1">
    <citation type="submission" date="2021-02" db="EMBL/GenBank/DDBJ databases">
        <authorList>
            <person name="Nowell W R."/>
        </authorList>
    </citation>
    <scope>NUCLEOTIDE SEQUENCE</scope>
</reference>
<evidence type="ECO:0000313" key="2">
    <source>
        <dbReference type="EMBL" id="CAF1201251.1"/>
    </source>
</evidence>
<evidence type="ECO:0000313" key="3">
    <source>
        <dbReference type="Proteomes" id="UP000663828"/>
    </source>
</evidence>
<name>A0A814WEQ1_ADIRI</name>
<organism evidence="2 4">
    <name type="scientific">Adineta ricciae</name>
    <name type="common">Rotifer</name>
    <dbReference type="NCBI Taxonomy" id="249248"/>
    <lineage>
        <taxon>Eukaryota</taxon>
        <taxon>Metazoa</taxon>
        <taxon>Spiralia</taxon>
        <taxon>Gnathifera</taxon>
        <taxon>Rotifera</taxon>
        <taxon>Eurotatoria</taxon>
        <taxon>Bdelloidea</taxon>
        <taxon>Adinetida</taxon>
        <taxon>Adinetidae</taxon>
        <taxon>Adineta</taxon>
    </lineage>
</organism>
<dbReference type="OrthoDB" id="9995382at2759"/>
<gene>
    <name evidence="2" type="ORF">EDS130_LOCUS25379</name>
    <name evidence="1" type="ORF">XAT740_LOCUS13204</name>
</gene>
<proteinExistence type="predicted"/>
<keyword evidence="3" id="KW-1185">Reference proteome</keyword>
<dbReference type="EMBL" id="CAJNOJ010000149">
    <property type="protein sequence ID" value="CAF1201251.1"/>
    <property type="molecule type" value="Genomic_DNA"/>
</dbReference>